<dbReference type="Proteomes" id="UP000233469">
    <property type="component" value="Unassembled WGS sequence"/>
</dbReference>
<evidence type="ECO:0000313" key="2">
    <source>
        <dbReference type="Proteomes" id="UP000233469"/>
    </source>
</evidence>
<gene>
    <name evidence="1" type="ORF">RhiirC2_781318</name>
</gene>
<name>A0A2N1N5Q2_9GLOM</name>
<reference evidence="1 2" key="1">
    <citation type="submission" date="2016-04" db="EMBL/GenBank/DDBJ databases">
        <title>Genome analyses suggest a sexual origin of heterokaryosis in a supposedly ancient asexual fungus.</title>
        <authorList>
            <person name="Ropars J."/>
            <person name="Sedzielewska K."/>
            <person name="Noel J."/>
            <person name="Charron P."/>
            <person name="Farinelli L."/>
            <person name="Marton T."/>
            <person name="Kruger M."/>
            <person name="Pelin A."/>
            <person name="Brachmann A."/>
            <person name="Corradi N."/>
        </authorList>
    </citation>
    <scope>NUCLEOTIDE SEQUENCE [LARGE SCALE GENOMIC DNA]</scope>
    <source>
        <strain evidence="1 2">C2</strain>
    </source>
</reference>
<dbReference type="EMBL" id="LLXL01000756">
    <property type="protein sequence ID" value="PKK69179.1"/>
    <property type="molecule type" value="Genomic_DNA"/>
</dbReference>
<comment type="caution">
    <text evidence="1">The sequence shown here is derived from an EMBL/GenBank/DDBJ whole genome shotgun (WGS) entry which is preliminary data.</text>
</comment>
<evidence type="ECO:0000313" key="1">
    <source>
        <dbReference type="EMBL" id="PKK69179.1"/>
    </source>
</evidence>
<accession>A0A2N1N5Q2</accession>
<reference evidence="1 2" key="2">
    <citation type="submission" date="2017-10" db="EMBL/GenBank/DDBJ databases">
        <title>Extensive intraspecific genome diversity in a model arbuscular mycorrhizal fungus.</title>
        <authorList>
            <person name="Chen E.C.H."/>
            <person name="Morin E."/>
            <person name="Baudet D."/>
            <person name="Noel J."/>
            <person name="Ndikumana S."/>
            <person name="Charron P."/>
            <person name="St-Onge C."/>
            <person name="Giorgi J."/>
            <person name="Grigoriev I.V."/>
            <person name="Roux C."/>
            <person name="Martin F.M."/>
            <person name="Corradi N."/>
        </authorList>
    </citation>
    <scope>NUCLEOTIDE SEQUENCE [LARGE SCALE GENOMIC DNA]</scope>
    <source>
        <strain evidence="1 2">C2</strain>
    </source>
</reference>
<sequence length="136" mass="15593">MVGKEIATQIMSILKKNKFTSPFEIIATIEAMILKINGEIVELFDRACDETCDSYRRLAKAVPNLIREHNQQDIGGMELTMMMMWAMYCLYIGKESYNSLSIVSAKFSQELEQLKTNGYKDSNNTIWPIELFFSGD</sequence>
<dbReference type="VEuPathDB" id="FungiDB:FUN_016005"/>
<dbReference type="AlphaFoldDB" id="A0A2N1N5Q2"/>
<protein>
    <submittedName>
        <fullName evidence="1">Uncharacterized protein</fullName>
    </submittedName>
</protein>
<proteinExistence type="predicted"/>
<organism evidence="1 2">
    <name type="scientific">Rhizophagus irregularis</name>
    <dbReference type="NCBI Taxonomy" id="588596"/>
    <lineage>
        <taxon>Eukaryota</taxon>
        <taxon>Fungi</taxon>
        <taxon>Fungi incertae sedis</taxon>
        <taxon>Mucoromycota</taxon>
        <taxon>Glomeromycotina</taxon>
        <taxon>Glomeromycetes</taxon>
        <taxon>Glomerales</taxon>
        <taxon>Glomeraceae</taxon>
        <taxon>Rhizophagus</taxon>
    </lineage>
</organism>